<keyword evidence="2 8" id="KW-0963">Cytoplasm</keyword>
<feature type="domain" description="Glutamyl/glutaminyl-tRNA synthetase class Ib catalytic" evidence="9">
    <location>
        <begin position="3"/>
        <end position="300"/>
    </location>
</feature>
<proteinExistence type="inferred from homology"/>
<accession>A0A6J4I451</accession>
<dbReference type="InterPro" id="IPR045462">
    <property type="entry name" value="aa-tRNA-synth_I_cd-bd"/>
</dbReference>
<dbReference type="GO" id="GO:0004818">
    <property type="term" value="F:glutamate-tRNA ligase activity"/>
    <property type="evidence" value="ECO:0007669"/>
    <property type="project" value="UniProtKB-UniRule"/>
</dbReference>
<dbReference type="Pfam" id="PF00749">
    <property type="entry name" value="tRNA-synt_1c"/>
    <property type="match status" value="1"/>
</dbReference>
<dbReference type="PRINTS" id="PR00987">
    <property type="entry name" value="TRNASYNTHGLU"/>
</dbReference>
<evidence type="ECO:0000256" key="5">
    <source>
        <dbReference type="ARBA" id="ARBA00022840"/>
    </source>
</evidence>
<dbReference type="InterPro" id="IPR020751">
    <property type="entry name" value="aa-tRNA-synth_I_codon-bd_sub2"/>
</dbReference>
<dbReference type="InterPro" id="IPR020752">
    <property type="entry name" value="Glu-tRNA-synth_I_codon-bd_sub1"/>
</dbReference>
<dbReference type="GO" id="GO:0005829">
    <property type="term" value="C:cytosol"/>
    <property type="evidence" value="ECO:0007669"/>
    <property type="project" value="TreeGrafter"/>
</dbReference>
<dbReference type="Gene3D" id="3.40.50.620">
    <property type="entry name" value="HUPs"/>
    <property type="match status" value="1"/>
</dbReference>
<feature type="short sequence motif" description="'KMSKS' region" evidence="8">
    <location>
        <begin position="232"/>
        <end position="236"/>
    </location>
</feature>
<comment type="similarity">
    <text evidence="1 8">Belongs to the class-I aminoacyl-tRNA synthetase family. Glutamate--tRNA ligase type 1 subfamily.</text>
</comment>
<name>A0A6J4I451_9ACTN</name>
<keyword evidence="8" id="KW-0862">Zinc</keyword>
<comment type="subunit">
    <text evidence="8">Monomer.</text>
</comment>
<dbReference type="GO" id="GO:0000049">
    <property type="term" value="F:tRNA binding"/>
    <property type="evidence" value="ECO:0007669"/>
    <property type="project" value="InterPro"/>
</dbReference>
<dbReference type="SUPFAM" id="SSF48163">
    <property type="entry name" value="An anticodon-binding domain of class I aminoacyl-tRNA synthetases"/>
    <property type="match status" value="1"/>
</dbReference>
<dbReference type="GO" id="GO:0008270">
    <property type="term" value="F:zinc ion binding"/>
    <property type="evidence" value="ECO:0007669"/>
    <property type="project" value="UniProtKB-UniRule"/>
</dbReference>
<feature type="domain" description="Aminoacyl-tRNA synthetase class I anticodon-binding" evidence="10">
    <location>
        <begin position="314"/>
        <end position="465"/>
    </location>
</feature>
<keyword evidence="4 8" id="KW-0547">Nucleotide-binding</keyword>
<dbReference type="PANTHER" id="PTHR43311:SF2">
    <property type="entry name" value="GLUTAMATE--TRNA LIGASE, MITOCHONDRIAL-RELATED"/>
    <property type="match status" value="1"/>
</dbReference>
<dbReference type="EC" id="6.1.1.17" evidence="8"/>
<dbReference type="InterPro" id="IPR049940">
    <property type="entry name" value="GluQ/Sye"/>
</dbReference>
<reference evidence="11" key="1">
    <citation type="submission" date="2020-02" db="EMBL/GenBank/DDBJ databases">
        <authorList>
            <person name="Meier V. D."/>
        </authorList>
    </citation>
    <scope>NUCLEOTIDE SEQUENCE</scope>
    <source>
        <strain evidence="11">AVDCRST_MAG50</strain>
    </source>
</reference>
<dbReference type="HAMAP" id="MF_00022">
    <property type="entry name" value="Glu_tRNA_synth_type1"/>
    <property type="match status" value="1"/>
</dbReference>
<dbReference type="InterPro" id="IPR001412">
    <property type="entry name" value="aa-tRNA-synth_I_CS"/>
</dbReference>
<sequence length="469" mass="52182">MPVRVRFAPSPTGFLHVGGVRTALYNWVVARQAGGAFVLRIEDTDEARNREEWVTGIDEAMRWVGLDWDERHRQSERADRHAAAAERLAAAGRTYWCDCAREEVDARARERGGPPGYDGHCRDLGKGPGGDAALRFRTPDEGTTTVVDVVRGEPAFPNAGIEDFVVVRSNGKVMFVLANVVDDIEMGITHVIRAEEHLPTTPKYLLLWEALGGGAPPVFAHLPVIVNEKRQKLSKRRDPVALELYRDEGYLPEVMLNYLALIGWSPPDGRERFTLAEMVAEFRLEDVGKSPGFFDVAKLRAFNGDAIRALPVEEFTARCQPWLTGPLAPWPPEAYDEQVFAAMAPLVQERVAVLSEVPAMVDFLLLSDVRVDEDDWARAAKPEAVAPLLDRVLEAWAEVPWEHVADEREPLKDSLFAIGDELGLNRKRAQAPVRAAVTGRSVGPPLFESLVVLGRERTLDRLRAARARL</sequence>
<evidence type="ECO:0000259" key="9">
    <source>
        <dbReference type="Pfam" id="PF00749"/>
    </source>
</evidence>
<dbReference type="InterPro" id="IPR000924">
    <property type="entry name" value="Glu/Gln-tRNA-synth"/>
</dbReference>
<organism evidence="11">
    <name type="scientific">uncultured Acidimicrobiales bacterium</name>
    <dbReference type="NCBI Taxonomy" id="310071"/>
    <lineage>
        <taxon>Bacteria</taxon>
        <taxon>Bacillati</taxon>
        <taxon>Actinomycetota</taxon>
        <taxon>Acidimicrobiia</taxon>
        <taxon>Acidimicrobiales</taxon>
        <taxon>environmental samples</taxon>
    </lineage>
</organism>
<evidence type="ECO:0000256" key="7">
    <source>
        <dbReference type="ARBA" id="ARBA00023146"/>
    </source>
</evidence>
<keyword evidence="5 8" id="KW-0067">ATP-binding</keyword>
<dbReference type="AlphaFoldDB" id="A0A6J4I451"/>
<evidence type="ECO:0000313" key="11">
    <source>
        <dbReference type="EMBL" id="CAA9241302.1"/>
    </source>
</evidence>
<keyword evidence="8" id="KW-0479">Metal-binding</keyword>
<dbReference type="InterPro" id="IPR020058">
    <property type="entry name" value="Glu/Gln-tRNA-synth_Ib_cat-dom"/>
</dbReference>
<protein>
    <recommendedName>
        <fullName evidence="8">Glutamate--tRNA ligase</fullName>
        <ecNumber evidence="8">6.1.1.17</ecNumber>
    </recommendedName>
    <alternativeName>
        <fullName evidence="8">Glutamyl-tRNA synthetase</fullName>
        <shortName evidence="8">GluRS</shortName>
    </alternativeName>
</protein>
<dbReference type="EMBL" id="CADCTF010000091">
    <property type="protein sequence ID" value="CAA9241302.1"/>
    <property type="molecule type" value="Genomic_DNA"/>
</dbReference>
<evidence type="ECO:0000256" key="4">
    <source>
        <dbReference type="ARBA" id="ARBA00022741"/>
    </source>
</evidence>
<gene>
    <name evidence="8" type="primary">gltX</name>
    <name evidence="11" type="ORF">AVDCRST_MAG50-1719</name>
</gene>
<evidence type="ECO:0000259" key="10">
    <source>
        <dbReference type="Pfam" id="PF19269"/>
    </source>
</evidence>
<comment type="cofactor">
    <cofactor evidence="8">
        <name>Zn(2+)</name>
        <dbReference type="ChEBI" id="CHEBI:29105"/>
    </cofactor>
    <text evidence="8">Binds 1 zinc ion per subunit.</text>
</comment>
<evidence type="ECO:0000256" key="1">
    <source>
        <dbReference type="ARBA" id="ARBA00007894"/>
    </source>
</evidence>
<comment type="function">
    <text evidence="8">Catalyzes the attachment of glutamate to tRNA(Glu) in a two-step reaction: glutamate is first activated by ATP to form Glu-AMP and then transferred to the acceptor end of tRNA(Glu).</text>
</comment>
<dbReference type="Gene3D" id="1.10.8.70">
    <property type="entry name" value="Glutamate-tRNA synthetase, class I, anticodon-binding domain 1"/>
    <property type="match status" value="1"/>
</dbReference>
<evidence type="ECO:0000256" key="3">
    <source>
        <dbReference type="ARBA" id="ARBA00022598"/>
    </source>
</evidence>
<dbReference type="GO" id="GO:0005524">
    <property type="term" value="F:ATP binding"/>
    <property type="evidence" value="ECO:0007669"/>
    <property type="project" value="UniProtKB-UniRule"/>
</dbReference>
<dbReference type="InterPro" id="IPR008925">
    <property type="entry name" value="aa_tRNA-synth_I_cd-bd_sf"/>
</dbReference>
<feature type="binding site" evidence="8">
    <location>
        <position position="121"/>
    </location>
    <ligand>
        <name>Zn(2+)</name>
        <dbReference type="ChEBI" id="CHEBI:29105"/>
    </ligand>
</feature>
<dbReference type="InterPro" id="IPR004527">
    <property type="entry name" value="Glu-tRNA-ligase_bac/mito"/>
</dbReference>
<keyword evidence="6 8" id="KW-0648">Protein biosynthesis</keyword>
<dbReference type="PANTHER" id="PTHR43311">
    <property type="entry name" value="GLUTAMATE--TRNA LIGASE"/>
    <property type="match status" value="1"/>
</dbReference>
<dbReference type="Pfam" id="PF19269">
    <property type="entry name" value="Anticodon_2"/>
    <property type="match status" value="1"/>
</dbReference>
<dbReference type="SUPFAM" id="SSF52374">
    <property type="entry name" value="Nucleotidylyl transferase"/>
    <property type="match status" value="1"/>
</dbReference>
<dbReference type="CDD" id="cd00808">
    <property type="entry name" value="GluRS_core"/>
    <property type="match status" value="1"/>
</dbReference>
<feature type="short sequence motif" description="'HIGH' region" evidence="8">
    <location>
        <begin position="9"/>
        <end position="19"/>
    </location>
</feature>
<dbReference type="InterPro" id="IPR033910">
    <property type="entry name" value="GluRS_core"/>
</dbReference>
<keyword evidence="3 8" id="KW-0436">Ligase</keyword>
<comment type="subcellular location">
    <subcellularLocation>
        <location evidence="8">Cytoplasm</location>
    </subcellularLocation>
</comment>
<dbReference type="PROSITE" id="PS00178">
    <property type="entry name" value="AA_TRNA_LIGASE_I"/>
    <property type="match status" value="1"/>
</dbReference>
<feature type="binding site" evidence="8">
    <location>
        <position position="235"/>
    </location>
    <ligand>
        <name>ATP</name>
        <dbReference type="ChEBI" id="CHEBI:30616"/>
    </ligand>
</feature>
<dbReference type="Gene3D" id="1.10.10.350">
    <property type="match status" value="1"/>
</dbReference>
<feature type="binding site" evidence="8">
    <location>
        <position position="99"/>
    </location>
    <ligand>
        <name>Zn(2+)</name>
        <dbReference type="ChEBI" id="CHEBI:29105"/>
    </ligand>
</feature>
<evidence type="ECO:0000256" key="8">
    <source>
        <dbReference type="HAMAP-Rule" id="MF_00022"/>
    </source>
</evidence>
<comment type="catalytic activity">
    <reaction evidence="8">
        <text>tRNA(Glu) + L-glutamate + ATP = L-glutamyl-tRNA(Glu) + AMP + diphosphate</text>
        <dbReference type="Rhea" id="RHEA:23540"/>
        <dbReference type="Rhea" id="RHEA-COMP:9663"/>
        <dbReference type="Rhea" id="RHEA-COMP:9680"/>
        <dbReference type="ChEBI" id="CHEBI:29985"/>
        <dbReference type="ChEBI" id="CHEBI:30616"/>
        <dbReference type="ChEBI" id="CHEBI:33019"/>
        <dbReference type="ChEBI" id="CHEBI:78442"/>
        <dbReference type="ChEBI" id="CHEBI:78520"/>
        <dbReference type="ChEBI" id="CHEBI:456215"/>
        <dbReference type="EC" id="6.1.1.17"/>
    </reaction>
</comment>
<evidence type="ECO:0000256" key="6">
    <source>
        <dbReference type="ARBA" id="ARBA00022917"/>
    </source>
</evidence>
<dbReference type="GO" id="GO:0006424">
    <property type="term" value="P:glutamyl-tRNA aminoacylation"/>
    <property type="evidence" value="ECO:0007669"/>
    <property type="project" value="UniProtKB-UniRule"/>
</dbReference>
<keyword evidence="7 8" id="KW-0030">Aminoacyl-tRNA synthetase</keyword>
<dbReference type="NCBIfam" id="TIGR00464">
    <property type="entry name" value="gltX_bact"/>
    <property type="match status" value="1"/>
</dbReference>
<feature type="binding site" evidence="8">
    <location>
        <position position="97"/>
    </location>
    <ligand>
        <name>Zn(2+)</name>
        <dbReference type="ChEBI" id="CHEBI:29105"/>
    </ligand>
</feature>
<dbReference type="InterPro" id="IPR014729">
    <property type="entry name" value="Rossmann-like_a/b/a_fold"/>
</dbReference>
<evidence type="ECO:0000256" key="2">
    <source>
        <dbReference type="ARBA" id="ARBA00022490"/>
    </source>
</evidence>
<feature type="binding site" evidence="8">
    <location>
        <position position="123"/>
    </location>
    <ligand>
        <name>Zn(2+)</name>
        <dbReference type="ChEBI" id="CHEBI:29105"/>
    </ligand>
</feature>